<dbReference type="AlphaFoldDB" id="E8NEH2"/>
<dbReference type="KEGG" id="mts:MTES_0874"/>
<proteinExistence type="predicted"/>
<reference evidence="4 5" key="1">
    <citation type="journal article" date="2011" name="J. Bacteriol.">
        <title>Genome sequence of Microbacterium testaceum StLB037, an N-acylhomoserine lactone-degrading bacterium isolated from potato leaves.</title>
        <authorList>
            <person name="Morohoshi T."/>
            <person name="Wang W.-Z."/>
            <person name="Someya N."/>
            <person name="Ikeda T."/>
        </authorList>
    </citation>
    <scope>NUCLEOTIDE SEQUENCE [LARGE SCALE GENOMIC DNA]</scope>
    <source>
        <strain evidence="4 5">StLB037</strain>
    </source>
</reference>
<evidence type="ECO:0000259" key="3">
    <source>
        <dbReference type="Pfam" id="PF13229"/>
    </source>
</evidence>
<gene>
    <name evidence="4" type="ordered locus">MTES_0874</name>
</gene>
<dbReference type="EMBL" id="AP012052">
    <property type="protein sequence ID" value="BAJ73838.1"/>
    <property type="molecule type" value="Genomic_DNA"/>
</dbReference>
<reference key="2">
    <citation type="submission" date="2011-02" db="EMBL/GenBank/DDBJ databases">
        <title>Genome sequence of Microbacterium testaceum StLB037.</title>
        <authorList>
            <person name="Morohoshi T."/>
            <person name="Wang W.Z."/>
            <person name="Someya N."/>
            <person name="Ikeda T."/>
        </authorList>
    </citation>
    <scope>NUCLEOTIDE SEQUENCE</scope>
    <source>
        <strain>StLB037</strain>
    </source>
</reference>
<feature type="compositionally biased region" description="Low complexity" evidence="1">
    <location>
        <begin position="71"/>
        <end position="80"/>
    </location>
</feature>
<evidence type="ECO:0000313" key="4">
    <source>
        <dbReference type="EMBL" id="BAJ73838.1"/>
    </source>
</evidence>
<feature type="region of interest" description="Disordered" evidence="1">
    <location>
        <begin position="607"/>
        <end position="640"/>
    </location>
</feature>
<dbReference type="Gene3D" id="2.160.20.10">
    <property type="entry name" value="Single-stranded right-handed beta-helix, Pectin lyase-like"/>
    <property type="match status" value="2"/>
</dbReference>
<dbReference type="OrthoDB" id="3799348at2"/>
<organism evidence="4 5">
    <name type="scientific">Microbacterium testaceum (strain StLB037)</name>
    <dbReference type="NCBI Taxonomy" id="979556"/>
    <lineage>
        <taxon>Bacteria</taxon>
        <taxon>Bacillati</taxon>
        <taxon>Actinomycetota</taxon>
        <taxon>Actinomycetes</taxon>
        <taxon>Micrococcales</taxon>
        <taxon>Microbacteriaceae</taxon>
        <taxon>Microbacterium</taxon>
    </lineage>
</organism>
<evidence type="ECO:0000256" key="2">
    <source>
        <dbReference type="SAM" id="Phobius"/>
    </source>
</evidence>
<feature type="domain" description="Right handed beta helix" evidence="3">
    <location>
        <begin position="250"/>
        <end position="422"/>
    </location>
</feature>
<dbReference type="InterPro" id="IPR006626">
    <property type="entry name" value="PbH1"/>
</dbReference>
<feature type="region of interest" description="Disordered" evidence="1">
    <location>
        <begin position="66"/>
        <end position="85"/>
    </location>
</feature>
<dbReference type="STRING" id="979556.MTES_0874"/>
<name>E8NEH2_MICTS</name>
<protein>
    <recommendedName>
        <fullName evidence="3">Right handed beta helix domain-containing protein</fullName>
    </recommendedName>
</protein>
<dbReference type="InterPro" id="IPR011050">
    <property type="entry name" value="Pectin_lyase_fold/virulence"/>
</dbReference>
<dbReference type="InterPro" id="IPR039448">
    <property type="entry name" value="Beta_helix"/>
</dbReference>
<feature type="transmembrane region" description="Helical" evidence="2">
    <location>
        <begin position="535"/>
        <end position="553"/>
    </location>
</feature>
<dbReference type="InterPro" id="IPR012334">
    <property type="entry name" value="Pectin_lyas_fold"/>
</dbReference>
<keyword evidence="2" id="KW-0812">Transmembrane</keyword>
<dbReference type="SUPFAM" id="SSF51126">
    <property type="entry name" value="Pectin lyase-like"/>
    <property type="match status" value="1"/>
</dbReference>
<dbReference type="RefSeq" id="WP_013583965.1">
    <property type="nucleotide sequence ID" value="NC_015125.1"/>
</dbReference>
<dbReference type="Pfam" id="PF13229">
    <property type="entry name" value="Beta_helix"/>
    <property type="match status" value="1"/>
</dbReference>
<feature type="transmembrane region" description="Helical" evidence="2">
    <location>
        <begin position="25"/>
        <end position="45"/>
    </location>
</feature>
<dbReference type="Proteomes" id="UP000008975">
    <property type="component" value="Chromosome"/>
</dbReference>
<evidence type="ECO:0000313" key="5">
    <source>
        <dbReference type="Proteomes" id="UP000008975"/>
    </source>
</evidence>
<dbReference type="HOGENOM" id="CLU_391718_0_0_11"/>
<keyword evidence="2" id="KW-0472">Membrane</keyword>
<evidence type="ECO:0000256" key="1">
    <source>
        <dbReference type="SAM" id="MobiDB-lite"/>
    </source>
</evidence>
<accession>E8NEH2</accession>
<dbReference type="eggNOG" id="COG3420">
    <property type="taxonomic scope" value="Bacteria"/>
</dbReference>
<sequence>MADDGAITAQERGDSHFALRGVARVFMLVAVVVLVAGVILVGNFVHTGTFLPWLNNDARSSAALIGPAPSPTASSDAAEPGAEPQTAADRVAAEDTRLSAVAALGSADPALIDSWNTVVLGAKNGQPAGYGLADLVALGAVRQDDATTYTLQRNVVVRSGADLNLAAPGATLRMTSSPTASTSIVGWGGTVRFGGADGSPFRITSWDDTIAAPDTDEADGRAYVRVRDGVLAASFADFADLGYWSGRTGGLAITGSGTVDATAQLANSTTTGLHYGFFASESTGVGISDSTISDSTLTGIELTNGGHDFRVERSSVRDSGSDGIALSRQSRALRLTGVTVEGAAGWGVRVDGSALADGPTTGGYGLTPSSDFTMVDSRVHDNRDGGVRVISTDKTEIRQSTVDEARTAVLVEGPSTGLAVTNADLSSSELRGLDIAGRITDATVSDSRIVGRRIATEITGAAVVMSGNDLTATTGSAVELAEDARADITGNTFHGVGQDAVAMWSGSRSMQAGNDESDWTFQWAWVGWMNEHPMMWMWALVLLVPAIGVPVLWKRRREHRRLRELLREALLRHGEEQVASYHALPVPEAVPAVAGVAAPARPIAAPPVADATGGSLGTPHTVPPRPRGPRAPGTSRPRSFADLRTGALEGRTFASLREFAIAAVVEGGYSVSTISRLFRIQQWRLQQWVDDVLAERAATTRGTR</sequence>
<dbReference type="eggNOG" id="COG1813">
    <property type="taxonomic scope" value="Bacteria"/>
</dbReference>
<keyword evidence="2" id="KW-1133">Transmembrane helix</keyword>
<dbReference type="SMART" id="SM00710">
    <property type="entry name" value="PbH1"/>
    <property type="match status" value="6"/>
</dbReference>